<evidence type="ECO:0000256" key="5">
    <source>
        <dbReference type="ARBA" id="ARBA00022741"/>
    </source>
</evidence>
<dbReference type="SMART" id="SM00896">
    <property type="entry name" value="FDX-ACB"/>
    <property type="match status" value="1"/>
</dbReference>
<evidence type="ECO:0000259" key="10">
    <source>
        <dbReference type="PROSITE" id="PS51447"/>
    </source>
</evidence>
<accession>A0A1G2DEY3</accession>
<evidence type="ECO:0000256" key="8">
    <source>
        <dbReference type="ARBA" id="ARBA00022917"/>
    </source>
</evidence>
<keyword evidence="4" id="KW-0479">Metal-binding</keyword>
<gene>
    <name evidence="12" type="ORF">A2942_03770</name>
</gene>
<dbReference type="GO" id="GO:0005524">
    <property type="term" value="F:ATP binding"/>
    <property type="evidence" value="ECO:0007669"/>
    <property type="project" value="UniProtKB-KW"/>
</dbReference>
<dbReference type="Pfam" id="PF03483">
    <property type="entry name" value="B3_4"/>
    <property type="match status" value="1"/>
</dbReference>
<dbReference type="GO" id="GO:0009328">
    <property type="term" value="C:phenylalanine-tRNA ligase complex"/>
    <property type="evidence" value="ECO:0007669"/>
    <property type="project" value="TreeGrafter"/>
</dbReference>
<dbReference type="Proteomes" id="UP000178534">
    <property type="component" value="Unassembled WGS sequence"/>
</dbReference>
<dbReference type="STRING" id="1798665.A2942_03770"/>
<dbReference type="PANTHER" id="PTHR10947">
    <property type="entry name" value="PHENYLALANYL-TRNA SYNTHETASE BETA CHAIN AND LEUCINE-RICH REPEAT-CONTAINING PROTEIN 47"/>
    <property type="match status" value="1"/>
</dbReference>
<dbReference type="InterPro" id="IPR020825">
    <property type="entry name" value="Phe-tRNA_synthase-like_B3/B4"/>
</dbReference>
<reference evidence="12 13" key="1">
    <citation type="journal article" date="2016" name="Nat. Commun.">
        <title>Thousands of microbial genomes shed light on interconnected biogeochemical processes in an aquifer system.</title>
        <authorList>
            <person name="Anantharaman K."/>
            <person name="Brown C.T."/>
            <person name="Hug L.A."/>
            <person name="Sharon I."/>
            <person name="Castelle C.J."/>
            <person name="Probst A.J."/>
            <person name="Thomas B.C."/>
            <person name="Singh A."/>
            <person name="Wilkins M.J."/>
            <person name="Karaoz U."/>
            <person name="Brodie E.L."/>
            <person name="Williams K.H."/>
            <person name="Hubbard S.S."/>
            <person name="Banfield J.F."/>
        </authorList>
    </citation>
    <scope>NUCLEOTIDE SEQUENCE [LARGE SCALE GENOMIC DNA]</scope>
</reference>
<dbReference type="Gene3D" id="3.30.930.10">
    <property type="entry name" value="Bira Bifunctional Protein, Domain 2"/>
    <property type="match status" value="1"/>
</dbReference>
<proteinExistence type="predicted"/>
<evidence type="ECO:0000256" key="6">
    <source>
        <dbReference type="ARBA" id="ARBA00022840"/>
    </source>
</evidence>
<evidence type="ECO:0000313" key="12">
    <source>
        <dbReference type="EMBL" id="OGZ12207.1"/>
    </source>
</evidence>
<evidence type="ECO:0000313" key="13">
    <source>
        <dbReference type="Proteomes" id="UP000178534"/>
    </source>
</evidence>
<dbReference type="SUPFAM" id="SSF55681">
    <property type="entry name" value="Class II aaRS and biotin synthetases"/>
    <property type="match status" value="1"/>
</dbReference>
<dbReference type="InterPro" id="IPR036690">
    <property type="entry name" value="Fdx_antiC-bd_sf"/>
</dbReference>
<sequence length="610" mass="67212">MKISLKWLQKYFDEPLPSPEKISDALTFHAFEIEAVEGDMIDVKVLPNRAADCLSHRGLAKELSAILDVPLKEDPLRTLLPKFSGTDTLTVTIKDPQKCMRYIGAVVRGVKVGPSPLWLREALEAVGQRSINNIVDATNYVMLDIGQPLHAFDGRGLSGITVRDANDEEKMTILSGEEYALPKDVLLITDVGTGEALGIAGVKGGKRAEISDATTDIIVESANFDGTTVRRAAQVLKLFTDASLRFQNRPSPELAAYGMHGVLALITELAGGEVIGVVDEYPSPAMPLPAVSVSLAKINGVLGSSFAKGEVEDVFKRLGFEVRSEGDIFTVTPPFERTDIVISEDLVEEVGRIIGYDKVPSAELPSIEGSPDQARYHGIERMKDQLIEQGFTEVSTQSFAKNGDIMLANPLDKTKPALRTSLEENLREALEKGKQYAPLILLLNEKLKLFEIGTVFPREREHLELRMTERVAAWGEKAGIVDDLSKAKLEDHGKDYTPKRYVLGTYRPFSVYPFIVRDVALWVPKETKAGDIEVIIRANAGELAQKIYLFDTFEKPPSLEHAEGDGKKSFAFRMVLQSFEHTLLDAEANAVYDKVVSALQKTNASWVART</sequence>
<evidence type="ECO:0000259" key="11">
    <source>
        <dbReference type="PROSITE" id="PS51483"/>
    </source>
</evidence>
<organism evidence="12 13">
    <name type="scientific">Candidatus Lloydbacteria bacterium RIFCSPLOWO2_01_FULL_50_20</name>
    <dbReference type="NCBI Taxonomy" id="1798665"/>
    <lineage>
        <taxon>Bacteria</taxon>
        <taxon>Candidatus Lloydiibacteriota</taxon>
    </lineage>
</organism>
<dbReference type="SUPFAM" id="SSF54991">
    <property type="entry name" value="Anticodon-binding domain of PheRS"/>
    <property type="match status" value="1"/>
</dbReference>
<protein>
    <recommendedName>
        <fullName evidence="2">phenylalanine--tRNA ligase</fullName>
        <ecNumber evidence="2">6.1.1.20</ecNumber>
    </recommendedName>
</protein>
<dbReference type="SUPFAM" id="SSF46955">
    <property type="entry name" value="Putative DNA-binding domain"/>
    <property type="match status" value="2"/>
</dbReference>
<dbReference type="Gene3D" id="3.50.40.10">
    <property type="entry name" value="Phenylalanyl-trna Synthetase, Chain B, domain 3"/>
    <property type="match status" value="1"/>
</dbReference>
<dbReference type="PROSITE" id="PS51447">
    <property type="entry name" value="FDX_ACB"/>
    <property type="match status" value="1"/>
</dbReference>
<dbReference type="PROSITE" id="PS51483">
    <property type="entry name" value="B5"/>
    <property type="match status" value="1"/>
</dbReference>
<dbReference type="Pfam" id="PF03147">
    <property type="entry name" value="FDX-ACB"/>
    <property type="match status" value="1"/>
</dbReference>
<dbReference type="GO" id="GO:0000287">
    <property type="term" value="F:magnesium ion binding"/>
    <property type="evidence" value="ECO:0007669"/>
    <property type="project" value="InterPro"/>
</dbReference>
<dbReference type="InterPro" id="IPR041616">
    <property type="entry name" value="PheRS_beta_core"/>
</dbReference>
<name>A0A1G2DEY3_9BACT</name>
<evidence type="ECO:0000256" key="4">
    <source>
        <dbReference type="ARBA" id="ARBA00022723"/>
    </source>
</evidence>
<evidence type="ECO:0000256" key="1">
    <source>
        <dbReference type="ARBA" id="ARBA00001946"/>
    </source>
</evidence>
<keyword evidence="5" id="KW-0547">Nucleotide-binding</keyword>
<dbReference type="GO" id="GO:0006432">
    <property type="term" value="P:phenylalanyl-tRNA aminoacylation"/>
    <property type="evidence" value="ECO:0007669"/>
    <property type="project" value="InterPro"/>
</dbReference>
<dbReference type="InterPro" id="IPR005147">
    <property type="entry name" value="tRNA_synthase_B5-dom"/>
</dbReference>
<dbReference type="InterPro" id="IPR005146">
    <property type="entry name" value="B3/B4_tRNA-bd"/>
</dbReference>
<keyword evidence="3" id="KW-0436">Ligase</keyword>
<keyword evidence="9" id="KW-0030">Aminoacyl-tRNA synthetase</keyword>
<comment type="caution">
    <text evidence="12">The sequence shown here is derived from an EMBL/GenBank/DDBJ whole genome shotgun (WGS) entry which is preliminary data.</text>
</comment>
<dbReference type="SMART" id="SM00874">
    <property type="entry name" value="B5"/>
    <property type="match status" value="1"/>
</dbReference>
<dbReference type="SUPFAM" id="SSF56037">
    <property type="entry name" value="PheT/TilS domain"/>
    <property type="match status" value="1"/>
</dbReference>
<dbReference type="GO" id="GO:0004826">
    <property type="term" value="F:phenylalanine-tRNA ligase activity"/>
    <property type="evidence" value="ECO:0007669"/>
    <property type="project" value="UniProtKB-EC"/>
</dbReference>
<evidence type="ECO:0000256" key="2">
    <source>
        <dbReference type="ARBA" id="ARBA00012814"/>
    </source>
</evidence>
<keyword evidence="7" id="KW-0460">Magnesium</keyword>
<evidence type="ECO:0000256" key="9">
    <source>
        <dbReference type="ARBA" id="ARBA00023146"/>
    </source>
</evidence>
<dbReference type="InterPro" id="IPR045864">
    <property type="entry name" value="aa-tRNA-synth_II/BPL/LPL"/>
</dbReference>
<evidence type="ECO:0000256" key="7">
    <source>
        <dbReference type="ARBA" id="ARBA00022842"/>
    </source>
</evidence>
<dbReference type="GO" id="GO:0003723">
    <property type="term" value="F:RNA binding"/>
    <property type="evidence" value="ECO:0007669"/>
    <property type="project" value="InterPro"/>
</dbReference>
<dbReference type="Pfam" id="PF17759">
    <property type="entry name" value="tRNA_synthFbeta"/>
    <property type="match status" value="1"/>
</dbReference>
<dbReference type="EMBL" id="MHLP01000026">
    <property type="protein sequence ID" value="OGZ12207.1"/>
    <property type="molecule type" value="Genomic_DNA"/>
</dbReference>
<dbReference type="Pfam" id="PF03484">
    <property type="entry name" value="B5"/>
    <property type="match status" value="1"/>
</dbReference>
<dbReference type="InterPro" id="IPR009061">
    <property type="entry name" value="DNA-bd_dom_put_sf"/>
</dbReference>
<dbReference type="EC" id="6.1.1.20" evidence="2"/>
<dbReference type="Gene3D" id="3.30.56.10">
    <property type="match status" value="2"/>
</dbReference>
<dbReference type="PANTHER" id="PTHR10947:SF0">
    <property type="entry name" value="PHENYLALANINE--TRNA LIGASE BETA SUBUNIT"/>
    <property type="match status" value="1"/>
</dbReference>
<feature type="domain" description="B5" evidence="11">
    <location>
        <begin position="286"/>
        <end position="361"/>
    </location>
</feature>
<keyword evidence="6" id="KW-0067">ATP-binding</keyword>
<dbReference type="SMART" id="SM00873">
    <property type="entry name" value="B3_4"/>
    <property type="match status" value="1"/>
</dbReference>
<dbReference type="InterPro" id="IPR045060">
    <property type="entry name" value="Phe-tRNA-ligase_IIc_bsu"/>
</dbReference>
<dbReference type="InterPro" id="IPR005121">
    <property type="entry name" value="Fdx_antiC-bd"/>
</dbReference>
<dbReference type="AlphaFoldDB" id="A0A1G2DEY3"/>
<dbReference type="Gene3D" id="3.30.70.380">
    <property type="entry name" value="Ferrodoxin-fold anticodon-binding domain"/>
    <property type="match status" value="1"/>
</dbReference>
<comment type="cofactor">
    <cofactor evidence="1">
        <name>Mg(2+)</name>
        <dbReference type="ChEBI" id="CHEBI:18420"/>
    </cofactor>
</comment>
<keyword evidence="8" id="KW-0648">Protein biosynthesis</keyword>
<evidence type="ECO:0000256" key="3">
    <source>
        <dbReference type="ARBA" id="ARBA00022598"/>
    </source>
</evidence>
<feature type="domain" description="FDX-ACB" evidence="10">
    <location>
        <begin position="510"/>
        <end position="609"/>
    </location>
</feature>